<dbReference type="InterPro" id="IPR047857">
    <property type="entry name" value="Snurportin1_C"/>
</dbReference>
<evidence type="ECO:0000256" key="10">
    <source>
        <dbReference type="ARBA" id="ARBA00031454"/>
    </source>
</evidence>
<evidence type="ECO:0000313" key="13">
    <source>
        <dbReference type="Proteomes" id="UP000694941"/>
    </source>
</evidence>
<dbReference type="SUPFAM" id="SSF56091">
    <property type="entry name" value="DNA ligase/mRNA capping enzyme, catalytic domain"/>
    <property type="match status" value="1"/>
</dbReference>
<evidence type="ECO:0000256" key="4">
    <source>
        <dbReference type="ARBA" id="ARBA00007540"/>
    </source>
</evidence>
<evidence type="ECO:0000256" key="5">
    <source>
        <dbReference type="ARBA" id="ARBA00016034"/>
    </source>
</evidence>
<evidence type="ECO:0000256" key="1">
    <source>
        <dbReference type="ARBA" id="ARBA00003975"/>
    </source>
</evidence>
<protein>
    <recommendedName>
        <fullName evidence="5">Snurportin-1</fullName>
    </recommendedName>
    <alternativeName>
        <fullName evidence="10">RNA U transporter 1</fullName>
    </alternativeName>
</protein>
<organism evidence="13 14">
    <name type="scientific">Limulus polyphemus</name>
    <name type="common">Atlantic horseshoe crab</name>
    <dbReference type="NCBI Taxonomy" id="6850"/>
    <lineage>
        <taxon>Eukaryota</taxon>
        <taxon>Metazoa</taxon>
        <taxon>Ecdysozoa</taxon>
        <taxon>Arthropoda</taxon>
        <taxon>Chelicerata</taxon>
        <taxon>Merostomata</taxon>
        <taxon>Xiphosura</taxon>
        <taxon>Limulidae</taxon>
        <taxon>Limulus</taxon>
    </lineage>
</organism>
<dbReference type="PANTHER" id="PTHR13403">
    <property type="entry name" value="SNURPORTIN1 RNUT1 PROTEIN RNA, U TRANSPORTER 1"/>
    <property type="match status" value="1"/>
</dbReference>
<keyword evidence="7" id="KW-0963">Cytoplasm</keyword>
<dbReference type="InterPro" id="IPR002652">
    <property type="entry name" value="Importin-a_IBB"/>
</dbReference>
<dbReference type="InterPro" id="IPR017336">
    <property type="entry name" value="Snurportin-1"/>
</dbReference>
<dbReference type="RefSeq" id="XP_022255476.1">
    <property type="nucleotide sequence ID" value="XM_022399768.1"/>
</dbReference>
<gene>
    <name evidence="14 15" type="primary">LOC106471157</name>
</gene>
<keyword evidence="6 11" id="KW-0813">Transport</keyword>
<evidence type="ECO:0000313" key="15">
    <source>
        <dbReference type="RefSeq" id="XP_022255476.1"/>
    </source>
</evidence>
<proteinExistence type="inferred from homology"/>
<dbReference type="GeneID" id="106471157"/>
<evidence type="ECO:0000256" key="11">
    <source>
        <dbReference type="PROSITE-ProRule" id="PRU00561"/>
    </source>
</evidence>
<feature type="domain" description="IBB" evidence="12">
    <location>
        <begin position="11"/>
        <end position="73"/>
    </location>
</feature>
<dbReference type="Proteomes" id="UP000694941">
    <property type="component" value="Unplaced"/>
</dbReference>
<reference evidence="14 15" key="1">
    <citation type="submission" date="2025-05" db="UniProtKB">
        <authorList>
            <consortium name="RefSeq"/>
        </authorList>
    </citation>
    <scope>IDENTIFICATION</scope>
    <source>
        <tissue evidence="14 15">Muscle</tissue>
    </source>
</reference>
<evidence type="ECO:0000313" key="14">
    <source>
        <dbReference type="RefSeq" id="XP_013787200.1"/>
    </source>
</evidence>
<sequence length="344" mass="40281">MDDLISCLATGVTVSSTPNDTAAPHPRFAQYKPKYAVPPQEERRKRFLEAQKKKRYDYVLHARKLADGDWSECSEEEEEKAEEEMEWVGEPRKLSRSYKNQLMLSEWLVEVPSDLSEEWLLVLCPDGKRNLVIASRGRTRAFTKSGYLINTFPSELPGGNRKQRKHSVDYTLLDCVFNEKEKTFFILDIMCWRSNPVFDSETTFRHWWLHTKIAEIPAVQKCSKVNPYKFVPLPSYPCDYEVIQSTLWSNLPFSCKLDGLLFYHKRTHYTAGVTPLVGWLKPYMLPEMMQIPVPETLTFDKPPTYVSMEQHLPKAFKEHRERKNIEQQEKAEEKISIQMEEMVT</sequence>
<evidence type="ECO:0000256" key="7">
    <source>
        <dbReference type="ARBA" id="ARBA00022490"/>
    </source>
</evidence>
<keyword evidence="9" id="KW-0539">Nucleus</keyword>
<evidence type="ECO:0000256" key="2">
    <source>
        <dbReference type="ARBA" id="ARBA00004123"/>
    </source>
</evidence>
<evidence type="ECO:0000256" key="3">
    <source>
        <dbReference type="ARBA" id="ARBA00004496"/>
    </source>
</evidence>
<evidence type="ECO:0000256" key="9">
    <source>
        <dbReference type="ARBA" id="ARBA00023242"/>
    </source>
</evidence>
<dbReference type="Gene3D" id="3.30.470.30">
    <property type="entry name" value="DNA ligase/mRNA capping enzyme"/>
    <property type="match status" value="1"/>
</dbReference>
<dbReference type="Pfam" id="PF11538">
    <property type="entry name" value="Snurportin1"/>
    <property type="match status" value="1"/>
</dbReference>
<comment type="subcellular location">
    <subcellularLocation>
        <location evidence="3">Cytoplasm</location>
    </subcellularLocation>
    <subcellularLocation>
        <location evidence="2">Nucleus</location>
    </subcellularLocation>
</comment>
<comment type="function">
    <text evidence="1">Functions as an U snRNP-specific nuclear import adapter. Involved in the trimethylguanosine (m3G)-cap-dependent nuclear import of U snRNPs. Binds specifically to the terminal m3G-cap U snRNAs.</text>
</comment>
<evidence type="ECO:0000256" key="6">
    <source>
        <dbReference type="ARBA" id="ARBA00022448"/>
    </source>
</evidence>
<evidence type="ECO:0000259" key="12">
    <source>
        <dbReference type="PROSITE" id="PS51214"/>
    </source>
</evidence>
<comment type="similarity">
    <text evidence="4">Belongs to the snurportin family.</text>
</comment>
<dbReference type="CDD" id="cd09232">
    <property type="entry name" value="Snurportin-1_C"/>
    <property type="match status" value="1"/>
</dbReference>
<accession>A0ABM1BRE6</accession>
<name>A0ABM1BRE6_LIMPO</name>
<dbReference type="RefSeq" id="XP_013787200.1">
    <property type="nucleotide sequence ID" value="XM_013931746.2"/>
</dbReference>
<dbReference type="PANTHER" id="PTHR13403:SF6">
    <property type="entry name" value="SNURPORTIN-1"/>
    <property type="match status" value="1"/>
</dbReference>
<dbReference type="InterPro" id="IPR024721">
    <property type="entry name" value="Snurportin-1_N"/>
</dbReference>
<dbReference type="Pfam" id="PF21974">
    <property type="entry name" value="SPN1_m3Gcap_bd"/>
    <property type="match status" value="1"/>
</dbReference>
<evidence type="ECO:0000256" key="8">
    <source>
        <dbReference type="ARBA" id="ARBA00022884"/>
    </source>
</evidence>
<keyword evidence="8" id="KW-0694">RNA-binding</keyword>
<dbReference type="PROSITE" id="PS51214">
    <property type="entry name" value="IBB"/>
    <property type="match status" value="1"/>
</dbReference>
<keyword evidence="13" id="KW-1185">Reference proteome</keyword>